<dbReference type="Proteomes" id="UP000608420">
    <property type="component" value="Unassembled WGS sequence"/>
</dbReference>
<comment type="caution">
    <text evidence="1">The sequence shown here is derived from an EMBL/GenBank/DDBJ whole genome shotgun (WGS) entry which is preliminary data.</text>
</comment>
<proteinExistence type="predicted"/>
<sequence length="81" mass="9498">MRKIVREDHCGGLFLYAKWLRIKIPFLCDNLVDYNMKELDFAKNQVYCINGWFIITIAVSRSRVEEIARAKKVKIKESGGF</sequence>
<reference evidence="2" key="1">
    <citation type="journal article" date="2019" name="Int. J. Syst. Evol. Microbiol.">
        <title>The Global Catalogue of Microorganisms (GCM) 10K type strain sequencing project: providing services to taxonomists for standard genome sequencing and annotation.</title>
        <authorList>
            <consortium name="The Broad Institute Genomics Platform"/>
            <consortium name="The Broad Institute Genome Sequencing Center for Infectious Disease"/>
            <person name="Wu L."/>
            <person name="Ma J."/>
        </authorList>
    </citation>
    <scope>NUCLEOTIDE SEQUENCE [LARGE SCALE GENOMIC DNA]</scope>
    <source>
        <strain evidence="2">CGMCC 1.15420</strain>
    </source>
</reference>
<evidence type="ECO:0000313" key="2">
    <source>
        <dbReference type="Proteomes" id="UP000608420"/>
    </source>
</evidence>
<accession>A0ABQ1W083</accession>
<keyword evidence="2" id="KW-1185">Reference proteome</keyword>
<evidence type="ECO:0000313" key="1">
    <source>
        <dbReference type="EMBL" id="GGG08383.1"/>
    </source>
</evidence>
<protein>
    <submittedName>
        <fullName evidence="1">Uncharacterized protein</fullName>
    </submittedName>
</protein>
<gene>
    <name evidence="1" type="ORF">GCM10010913_32670</name>
</gene>
<organism evidence="1 2">
    <name type="scientific">Paenibacillus aceti</name>
    <dbReference type="NCBI Taxonomy" id="1820010"/>
    <lineage>
        <taxon>Bacteria</taxon>
        <taxon>Bacillati</taxon>
        <taxon>Bacillota</taxon>
        <taxon>Bacilli</taxon>
        <taxon>Bacillales</taxon>
        <taxon>Paenibacillaceae</taxon>
        <taxon>Paenibacillus</taxon>
    </lineage>
</organism>
<dbReference type="EMBL" id="BMIW01000026">
    <property type="protein sequence ID" value="GGG08383.1"/>
    <property type="molecule type" value="Genomic_DNA"/>
</dbReference>
<name>A0ABQ1W083_9BACL</name>